<reference evidence="8 9" key="1">
    <citation type="journal article" date="2011" name="Stand. Genomic Sci.">
        <title>Complete genome sequence of Desulfobulbus propionicus type strain (1pr3).</title>
        <authorList>
            <person name="Pagani I."/>
            <person name="Lapidus A."/>
            <person name="Nolan M."/>
            <person name="Lucas S."/>
            <person name="Hammon N."/>
            <person name="Deshpande S."/>
            <person name="Cheng J.F."/>
            <person name="Chertkov O."/>
            <person name="Davenport K."/>
            <person name="Tapia R."/>
            <person name="Han C."/>
            <person name="Goodwin L."/>
            <person name="Pitluck S."/>
            <person name="Liolios K."/>
            <person name="Mavromatis K."/>
            <person name="Ivanova N."/>
            <person name="Mikhailova N."/>
            <person name="Pati A."/>
            <person name="Chen A."/>
            <person name="Palaniappan K."/>
            <person name="Land M."/>
            <person name="Hauser L."/>
            <person name="Chang Y.J."/>
            <person name="Jeffries C.D."/>
            <person name="Detter J.C."/>
            <person name="Brambilla E."/>
            <person name="Kannan K.P."/>
            <person name="Djao O.D."/>
            <person name="Rohde M."/>
            <person name="Pukall R."/>
            <person name="Spring S."/>
            <person name="Goker M."/>
            <person name="Sikorski J."/>
            <person name="Woyke T."/>
            <person name="Bristow J."/>
            <person name="Eisen J.A."/>
            <person name="Markowitz V."/>
            <person name="Hugenholtz P."/>
            <person name="Kyrpides N.C."/>
            <person name="Klenk H.P."/>
        </authorList>
    </citation>
    <scope>NUCLEOTIDE SEQUENCE [LARGE SCALE GENOMIC DNA]</scope>
    <source>
        <strain evidence="9">ATCC 33891 / DSM 2032 / 1pr3</strain>
    </source>
</reference>
<dbReference type="KEGG" id="dpr:Despr_0564"/>
<keyword evidence="5" id="KW-0812">Transmembrane</keyword>
<keyword evidence="9" id="KW-1185">Reference proteome</keyword>
<dbReference type="AlphaFoldDB" id="A0A7U3YJW2"/>
<dbReference type="GO" id="GO:1990281">
    <property type="term" value="C:efflux pump complex"/>
    <property type="evidence" value="ECO:0007669"/>
    <property type="project" value="TreeGrafter"/>
</dbReference>
<sequence>MLFCCLGTVAAAAEKHSGTIDLAALKILDLQTAQTIAVASNPDMAAAQARVEQARARVRQAAATWWPSLDLNGGGARQRLSESSYRASNNLYSKFGLSTDQTTEQYSANLQATWVLFDGFYRNFKEQQAAYDEQSVSAALVDSQRLLVTSVAEAFLNAQLAQTYIDIARADETFYTRQLEDAQNRYDVGAGPWGDILNIKVQVNSAKTSLIRSQREFEAAGYGLAALMGLPEATFPPNLRLEALDKARAATSSKEKTEQLIQDALATRPDVRRLENVVKQTDAATGMAKAPFYPKVHIAGALEGAKEGDMGLDEDDFGNTVAMNMSWNLYAGGADKARLIEAEQARREAGYTLAGLRNSIAAEIRQDLALLAAAEEQVRLQRETVQLVEENRDLAKNEYEAGEASLVRLNEAQRDLITTYGRLAQALVGHQLAQQRLLSATGRNLNVLQKQPGNR</sequence>
<keyword evidence="4" id="KW-1134">Transmembrane beta strand</keyword>
<dbReference type="Gene3D" id="1.20.1600.10">
    <property type="entry name" value="Outer membrane efflux proteins (OEP)"/>
    <property type="match status" value="1"/>
</dbReference>
<evidence type="ECO:0000256" key="1">
    <source>
        <dbReference type="ARBA" id="ARBA00004442"/>
    </source>
</evidence>
<dbReference type="GO" id="GO:0009279">
    <property type="term" value="C:cell outer membrane"/>
    <property type="evidence" value="ECO:0007669"/>
    <property type="project" value="UniProtKB-SubCell"/>
</dbReference>
<comment type="similarity">
    <text evidence="2">Belongs to the outer membrane factor (OMF) (TC 1.B.17) family.</text>
</comment>
<organism evidence="8 9">
    <name type="scientific">Desulfobulbus propionicus (strain ATCC 33891 / DSM 2032 / VKM B-1956 / 1pr3)</name>
    <dbReference type="NCBI Taxonomy" id="577650"/>
    <lineage>
        <taxon>Bacteria</taxon>
        <taxon>Pseudomonadati</taxon>
        <taxon>Thermodesulfobacteriota</taxon>
        <taxon>Desulfobulbia</taxon>
        <taxon>Desulfobulbales</taxon>
        <taxon>Desulfobulbaceae</taxon>
        <taxon>Desulfobulbus</taxon>
    </lineage>
</organism>
<proteinExistence type="inferred from homology"/>
<evidence type="ECO:0000256" key="3">
    <source>
        <dbReference type="ARBA" id="ARBA00022448"/>
    </source>
</evidence>
<dbReference type="PANTHER" id="PTHR30026:SF20">
    <property type="entry name" value="OUTER MEMBRANE PROTEIN TOLC"/>
    <property type="match status" value="1"/>
</dbReference>
<name>A0A7U3YJW2_DESPD</name>
<dbReference type="InterPro" id="IPR051906">
    <property type="entry name" value="TolC-like"/>
</dbReference>
<accession>A0A7U3YJW2</accession>
<evidence type="ECO:0000256" key="2">
    <source>
        <dbReference type="ARBA" id="ARBA00007613"/>
    </source>
</evidence>
<evidence type="ECO:0000313" key="9">
    <source>
        <dbReference type="Proteomes" id="UP000006365"/>
    </source>
</evidence>
<keyword evidence="7" id="KW-0998">Cell outer membrane</keyword>
<evidence type="ECO:0000313" key="8">
    <source>
        <dbReference type="EMBL" id="ADW16740.1"/>
    </source>
</evidence>
<dbReference type="GO" id="GO:0015562">
    <property type="term" value="F:efflux transmembrane transporter activity"/>
    <property type="evidence" value="ECO:0007669"/>
    <property type="project" value="InterPro"/>
</dbReference>
<dbReference type="InterPro" id="IPR003423">
    <property type="entry name" value="OMP_efflux"/>
</dbReference>
<gene>
    <name evidence="8" type="ordered locus">Despr_0564</name>
</gene>
<evidence type="ECO:0000256" key="7">
    <source>
        <dbReference type="ARBA" id="ARBA00023237"/>
    </source>
</evidence>
<dbReference type="GO" id="GO:0015288">
    <property type="term" value="F:porin activity"/>
    <property type="evidence" value="ECO:0007669"/>
    <property type="project" value="TreeGrafter"/>
</dbReference>
<protein>
    <submittedName>
        <fullName evidence="8">Outer membrane efflux protein</fullName>
    </submittedName>
</protein>
<dbReference type="PANTHER" id="PTHR30026">
    <property type="entry name" value="OUTER MEMBRANE PROTEIN TOLC"/>
    <property type="match status" value="1"/>
</dbReference>
<dbReference type="Pfam" id="PF02321">
    <property type="entry name" value="OEP"/>
    <property type="match status" value="2"/>
</dbReference>
<dbReference type="EMBL" id="CP002364">
    <property type="protein sequence ID" value="ADW16740.1"/>
    <property type="molecule type" value="Genomic_DNA"/>
</dbReference>
<evidence type="ECO:0000256" key="4">
    <source>
        <dbReference type="ARBA" id="ARBA00022452"/>
    </source>
</evidence>
<evidence type="ECO:0000256" key="6">
    <source>
        <dbReference type="ARBA" id="ARBA00023136"/>
    </source>
</evidence>
<dbReference type="SUPFAM" id="SSF56954">
    <property type="entry name" value="Outer membrane efflux proteins (OEP)"/>
    <property type="match status" value="1"/>
</dbReference>
<comment type="subcellular location">
    <subcellularLocation>
        <location evidence="1">Cell outer membrane</location>
    </subcellularLocation>
</comment>
<evidence type="ECO:0000256" key="5">
    <source>
        <dbReference type="ARBA" id="ARBA00022692"/>
    </source>
</evidence>
<dbReference type="Proteomes" id="UP000006365">
    <property type="component" value="Chromosome"/>
</dbReference>
<keyword evidence="6" id="KW-0472">Membrane</keyword>
<keyword evidence="3" id="KW-0813">Transport</keyword>